<dbReference type="Gene3D" id="1.10.3210.10">
    <property type="entry name" value="Hypothetical protein af1432"/>
    <property type="match status" value="1"/>
</dbReference>
<feature type="coiled-coil region" evidence="1">
    <location>
        <begin position="435"/>
        <end position="462"/>
    </location>
</feature>
<dbReference type="SUPFAM" id="SSF109604">
    <property type="entry name" value="HD-domain/PDEase-like"/>
    <property type="match status" value="1"/>
</dbReference>
<keyword evidence="3" id="KW-0378">Hydrolase</keyword>
<dbReference type="InterPro" id="IPR045509">
    <property type="entry name" value="HD_assoc_2"/>
</dbReference>
<dbReference type="eggNOG" id="COG1078">
    <property type="taxonomic scope" value="Bacteria"/>
</dbReference>
<name>H5Y5F7_9FIRM</name>
<dbReference type="STRING" id="768710.DesyoDRAFT_3383"/>
<keyword evidence="4" id="KW-1185">Reference proteome</keyword>
<dbReference type="CDD" id="cd00077">
    <property type="entry name" value="HDc"/>
    <property type="match status" value="1"/>
</dbReference>
<dbReference type="EMBL" id="CM001441">
    <property type="protein sequence ID" value="EHQ90407.1"/>
    <property type="molecule type" value="Genomic_DNA"/>
</dbReference>
<dbReference type="PANTHER" id="PTHR11373:SF4">
    <property type="entry name" value="DEOXYNUCLEOSIDE TRIPHOSPHATE TRIPHOSPHOHYDROLASE SAMHD1"/>
    <property type="match status" value="1"/>
</dbReference>
<dbReference type="AlphaFoldDB" id="H5Y5F7"/>
<dbReference type="InterPro" id="IPR050135">
    <property type="entry name" value="dGTPase-like"/>
</dbReference>
<sequence>MIYVLLKLSRARLSLSMKGVPFTGRRSRLRFGHSLGVMHLIAQAMDILKIKQPEPMEDSEYERLKQIIKIVALLHDIGHAPFSHVGEEEGGVFPLLMDFDGELASGHEVYSRLIVQQCFKDVIEENDYFKKMDIKITTILSFMKGTIIEPKWFFAKELISGQIDMDRMDYLLRDSYYCGVKYGEYDLNRLLDTLTICPSLEGIWQLGVESDGVQAVEEFVFSRYWMFIQVYFHKTRRILDSYLINFLKNCLPGGQYPTDIEEYLGYTDNFILELIREKARKNQWAKRLLNRKCISEVFVSTPHQLSDEENGFSDYHKLGWIDDEIRKSFPIDVEPENYYIDQAKTSSAKYQISPSTFLSDENVGEGSQQLYAVPIKDKHTESIKPVQSYSLPIKSLSDSKINIIRIYANKEHCLAEGENAYKTVKEYMDTMDDRWLKYVQKMKNLEKEYEEMQTKKEGFGKRFK</sequence>
<evidence type="ECO:0000256" key="1">
    <source>
        <dbReference type="SAM" id="Coils"/>
    </source>
</evidence>
<accession>H5Y5F7</accession>
<organism evidence="3 4">
    <name type="scientific">Desulfosporosinus youngiae DSM 17734</name>
    <dbReference type="NCBI Taxonomy" id="768710"/>
    <lineage>
        <taxon>Bacteria</taxon>
        <taxon>Bacillati</taxon>
        <taxon>Bacillota</taxon>
        <taxon>Clostridia</taxon>
        <taxon>Eubacteriales</taxon>
        <taxon>Desulfitobacteriaceae</taxon>
        <taxon>Desulfosporosinus</taxon>
    </lineage>
</organism>
<protein>
    <submittedName>
        <fullName evidence="3">HD superfamily phosphohydrolase</fullName>
    </submittedName>
</protein>
<dbReference type="Pfam" id="PF01966">
    <property type="entry name" value="HD"/>
    <property type="match status" value="1"/>
</dbReference>
<dbReference type="PANTHER" id="PTHR11373">
    <property type="entry name" value="DEOXYNUCLEOSIDE TRIPHOSPHATE TRIPHOSPHOHYDROLASE"/>
    <property type="match status" value="1"/>
</dbReference>
<evidence type="ECO:0000313" key="3">
    <source>
        <dbReference type="EMBL" id="EHQ90407.1"/>
    </source>
</evidence>
<gene>
    <name evidence="3" type="ORF">DesyoDRAFT_3383</name>
</gene>
<evidence type="ECO:0000259" key="2">
    <source>
        <dbReference type="SMART" id="SM00471"/>
    </source>
</evidence>
<dbReference type="InterPro" id="IPR006674">
    <property type="entry name" value="HD_domain"/>
</dbReference>
<feature type="domain" description="HD/PDEase" evidence="2">
    <location>
        <begin position="26"/>
        <end position="180"/>
    </location>
</feature>
<evidence type="ECO:0000313" key="4">
    <source>
        <dbReference type="Proteomes" id="UP000005104"/>
    </source>
</evidence>
<dbReference type="GO" id="GO:0008832">
    <property type="term" value="F:dGTPase activity"/>
    <property type="evidence" value="ECO:0007669"/>
    <property type="project" value="TreeGrafter"/>
</dbReference>
<dbReference type="Proteomes" id="UP000005104">
    <property type="component" value="Chromosome"/>
</dbReference>
<dbReference type="InterPro" id="IPR003607">
    <property type="entry name" value="HD/PDEase_dom"/>
</dbReference>
<dbReference type="GO" id="GO:0006203">
    <property type="term" value="P:dGTP catabolic process"/>
    <property type="evidence" value="ECO:0007669"/>
    <property type="project" value="TreeGrafter"/>
</dbReference>
<dbReference type="Pfam" id="PF19276">
    <property type="entry name" value="HD_assoc_2"/>
    <property type="match status" value="1"/>
</dbReference>
<dbReference type="HOGENOM" id="CLU_026821_3_0_9"/>
<dbReference type="SMART" id="SM00471">
    <property type="entry name" value="HDc"/>
    <property type="match status" value="1"/>
</dbReference>
<keyword evidence="1" id="KW-0175">Coiled coil</keyword>
<proteinExistence type="predicted"/>
<reference evidence="3 4" key="1">
    <citation type="submission" date="2011-11" db="EMBL/GenBank/DDBJ databases">
        <title>The Noncontiguous Finished genome of Desulfosporosinus youngiae DSM 17734.</title>
        <authorList>
            <consortium name="US DOE Joint Genome Institute (JGI-PGF)"/>
            <person name="Lucas S."/>
            <person name="Han J."/>
            <person name="Lapidus A."/>
            <person name="Cheng J.-F."/>
            <person name="Goodwin L."/>
            <person name="Pitluck S."/>
            <person name="Peters L."/>
            <person name="Ovchinnikova G."/>
            <person name="Lu M."/>
            <person name="Land M.L."/>
            <person name="Hauser L."/>
            <person name="Pester M."/>
            <person name="Spring S."/>
            <person name="Ollivier B."/>
            <person name="Rattei T."/>
            <person name="Klenk H.-P."/>
            <person name="Wagner M."/>
            <person name="Loy A."/>
            <person name="Woyke T.J."/>
        </authorList>
    </citation>
    <scope>NUCLEOTIDE SEQUENCE [LARGE SCALE GENOMIC DNA]</scope>
    <source>
        <strain evidence="3 4">DSM 17734</strain>
    </source>
</reference>